<name>A0ABM3CEA8_SALSA</name>
<dbReference type="CDD" id="cd18026">
    <property type="entry name" value="DEXHc_POLQ-like"/>
    <property type="match status" value="1"/>
</dbReference>
<dbReference type="Proteomes" id="UP001652741">
    <property type="component" value="Chromosome ssa11"/>
</dbReference>
<keyword evidence="11" id="KW-1185">Reference proteome</keyword>
<evidence type="ECO:0000259" key="9">
    <source>
        <dbReference type="PROSITE" id="PS51192"/>
    </source>
</evidence>
<dbReference type="PANTHER" id="PTHR10133:SF62">
    <property type="entry name" value="DNA POLYMERASE THETA"/>
    <property type="match status" value="1"/>
</dbReference>
<dbReference type="PANTHER" id="PTHR10133">
    <property type="entry name" value="DNA POLYMERASE I"/>
    <property type="match status" value="1"/>
</dbReference>
<evidence type="ECO:0000256" key="7">
    <source>
        <dbReference type="ARBA" id="ARBA00049244"/>
    </source>
</evidence>
<feature type="domain" description="Helicase C-terminal" evidence="10">
    <location>
        <begin position="577"/>
        <end position="773"/>
    </location>
</feature>
<dbReference type="CDD" id="cd08638">
    <property type="entry name" value="DNA_pol_A_theta"/>
    <property type="match status" value="1"/>
</dbReference>
<dbReference type="RefSeq" id="XP_045544877.1">
    <property type="nucleotide sequence ID" value="XM_045688921.1"/>
</dbReference>
<dbReference type="Pfam" id="PF21099">
    <property type="entry name" value="POLQ_helical"/>
    <property type="match status" value="1"/>
</dbReference>
<dbReference type="Gene3D" id="3.30.420.10">
    <property type="entry name" value="Ribonuclease H-like superfamily/Ribonuclease H"/>
    <property type="match status" value="1"/>
</dbReference>
<dbReference type="PROSITE" id="PS51192">
    <property type="entry name" value="HELICASE_ATP_BIND_1"/>
    <property type="match status" value="1"/>
</dbReference>
<dbReference type="Pfam" id="PF00271">
    <property type="entry name" value="Helicase_C"/>
    <property type="match status" value="1"/>
</dbReference>
<dbReference type="EC" id="2.7.7.7" evidence="1"/>
<feature type="compositionally biased region" description="Basic and acidic residues" evidence="8">
    <location>
        <begin position="1585"/>
        <end position="1608"/>
    </location>
</feature>
<dbReference type="InterPro" id="IPR043502">
    <property type="entry name" value="DNA/RNA_pol_sf"/>
</dbReference>
<evidence type="ECO:0000256" key="5">
    <source>
        <dbReference type="ARBA" id="ARBA00022840"/>
    </source>
</evidence>
<keyword evidence="3" id="KW-0548">Nucleotidyltransferase</keyword>
<dbReference type="SUPFAM" id="SSF52540">
    <property type="entry name" value="P-loop containing nucleoside triphosphate hydrolases"/>
    <property type="match status" value="1"/>
</dbReference>
<dbReference type="Pfam" id="PF00270">
    <property type="entry name" value="DEAD"/>
    <property type="match status" value="1"/>
</dbReference>
<dbReference type="InterPro" id="IPR001650">
    <property type="entry name" value="Helicase_C-like"/>
</dbReference>
<proteinExistence type="predicted"/>
<feature type="region of interest" description="Disordered" evidence="8">
    <location>
        <begin position="202"/>
        <end position="254"/>
    </location>
</feature>
<evidence type="ECO:0000256" key="3">
    <source>
        <dbReference type="ARBA" id="ARBA00022695"/>
    </source>
</evidence>
<dbReference type="InterPro" id="IPR001098">
    <property type="entry name" value="DNA-dir_DNA_pol_A_palm_dom"/>
</dbReference>
<feature type="region of interest" description="Disordered" evidence="8">
    <location>
        <begin position="1662"/>
        <end position="1681"/>
    </location>
</feature>
<gene>
    <name evidence="12" type="primary">polq</name>
</gene>
<comment type="catalytic activity">
    <reaction evidence="7">
        <text>DNA(n) + a 2'-deoxyribonucleoside 5'-triphosphate = DNA(n+1) + diphosphate</text>
        <dbReference type="Rhea" id="RHEA:22508"/>
        <dbReference type="Rhea" id="RHEA-COMP:17339"/>
        <dbReference type="Rhea" id="RHEA-COMP:17340"/>
        <dbReference type="ChEBI" id="CHEBI:33019"/>
        <dbReference type="ChEBI" id="CHEBI:61560"/>
        <dbReference type="ChEBI" id="CHEBI:173112"/>
        <dbReference type="EC" id="2.7.7.7"/>
    </reaction>
</comment>
<evidence type="ECO:0000313" key="12">
    <source>
        <dbReference type="RefSeq" id="XP_045544877.1"/>
    </source>
</evidence>
<dbReference type="InterPro" id="IPR019760">
    <property type="entry name" value="DNA-dir_DNA_pol_A_CS"/>
</dbReference>
<dbReference type="InterPro" id="IPR048960">
    <property type="entry name" value="POLQ-like_helical"/>
</dbReference>
<dbReference type="InterPro" id="IPR014001">
    <property type="entry name" value="Helicase_ATP-bd"/>
</dbReference>
<dbReference type="Gene3D" id="1.10.3380.20">
    <property type="match status" value="1"/>
</dbReference>
<dbReference type="PRINTS" id="PR00868">
    <property type="entry name" value="DNAPOLI"/>
</dbReference>
<feature type="compositionally biased region" description="Basic and acidic residues" evidence="8">
    <location>
        <begin position="1471"/>
        <end position="1485"/>
    </location>
</feature>
<dbReference type="Gene3D" id="3.40.50.300">
    <property type="entry name" value="P-loop containing nucleotide triphosphate hydrolases"/>
    <property type="match status" value="2"/>
</dbReference>
<keyword evidence="2" id="KW-0808">Transferase</keyword>
<feature type="region of interest" description="Disordered" evidence="8">
    <location>
        <begin position="1714"/>
        <end position="1904"/>
    </location>
</feature>
<keyword evidence="4" id="KW-0547">Nucleotide-binding</keyword>
<dbReference type="PROSITE" id="PS00447">
    <property type="entry name" value="DNA_POLYMERASE_A"/>
    <property type="match status" value="1"/>
</dbReference>
<protein>
    <recommendedName>
        <fullName evidence="1">DNA-directed DNA polymerase</fullName>
        <ecNumber evidence="1">2.7.7.7</ecNumber>
    </recommendedName>
</protein>
<dbReference type="Gene3D" id="3.30.70.370">
    <property type="match status" value="1"/>
</dbReference>
<evidence type="ECO:0000313" key="11">
    <source>
        <dbReference type="Proteomes" id="UP001652741"/>
    </source>
</evidence>
<dbReference type="Gene3D" id="1.20.1060.10">
    <property type="entry name" value="Taq DNA Polymerase, Chain T, domain 4"/>
    <property type="match status" value="1"/>
</dbReference>
<feature type="compositionally biased region" description="Polar residues" evidence="8">
    <location>
        <begin position="1793"/>
        <end position="1833"/>
    </location>
</feature>
<dbReference type="InterPro" id="IPR046931">
    <property type="entry name" value="HTH_61"/>
</dbReference>
<dbReference type="Pfam" id="PF00476">
    <property type="entry name" value="DNA_pol_A"/>
    <property type="match status" value="1"/>
</dbReference>
<dbReference type="SUPFAM" id="SSF53098">
    <property type="entry name" value="Ribonuclease H-like"/>
    <property type="match status" value="1"/>
</dbReference>
<dbReference type="InterPro" id="IPR036397">
    <property type="entry name" value="RNaseH_sf"/>
</dbReference>
<reference evidence="12" key="1">
    <citation type="submission" date="2025-08" db="UniProtKB">
        <authorList>
            <consortium name="RefSeq"/>
        </authorList>
    </citation>
    <scope>IDENTIFICATION</scope>
</reference>
<dbReference type="CDD" id="cd18795">
    <property type="entry name" value="SF2_C_Ski2"/>
    <property type="match status" value="1"/>
</dbReference>
<feature type="region of interest" description="Disordered" evidence="8">
    <location>
        <begin position="23"/>
        <end position="57"/>
    </location>
</feature>
<dbReference type="Pfam" id="PF20470">
    <property type="entry name" value="HTH_61"/>
    <property type="match status" value="1"/>
</dbReference>
<evidence type="ECO:0000256" key="8">
    <source>
        <dbReference type="SAM" id="MobiDB-lite"/>
    </source>
</evidence>
<feature type="domain" description="Helicase ATP-binding" evidence="9">
    <location>
        <begin position="358"/>
        <end position="538"/>
    </location>
</feature>
<dbReference type="Gene3D" id="1.10.150.20">
    <property type="entry name" value="5' to 3' exonuclease, C-terminal subdomain"/>
    <property type="match status" value="1"/>
</dbReference>
<dbReference type="GeneID" id="106592423"/>
<evidence type="ECO:0000256" key="2">
    <source>
        <dbReference type="ARBA" id="ARBA00022679"/>
    </source>
</evidence>
<evidence type="ECO:0000259" key="10">
    <source>
        <dbReference type="PROSITE" id="PS51194"/>
    </source>
</evidence>
<evidence type="ECO:0000256" key="1">
    <source>
        <dbReference type="ARBA" id="ARBA00012417"/>
    </source>
</evidence>
<feature type="compositionally biased region" description="Basic and acidic residues" evidence="8">
    <location>
        <begin position="1493"/>
        <end position="1566"/>
    </location>
</feature>
<feature type="compositionally biased region" description="Low complexity" evidence="8">
    <location>
        <begin position="1719"/>
        <end position="1729"/>
    </location>
</feature>
<feature type="region of interest" description="Disordered" evidence="8">
    <location>
        <begin position="2327"/>
        <end position="2353"/>
    </location>
</feature>
<sequence length="2627" mass="290130">MSSSPPAAKRKCYMGRHQIIKKNSVPDPEQPLTPRRSSRLQTAHTHTLPDNTHTLRDNTHTLRDNTHTLPDNTHTLPDNTHTLRDNTHTLRDNTHTAQEVAAGQVCVVGDSSLDPGEEMPQVLEALDPGGMKLTHGVEMGVSLIRRGVSHASAAPAQTSLTPGPEDGAKVGLGPDVCEHPGLVQTADRKDLAQCLLFSEDSEDREHAGTLPHRPTDAPPPQKNCSSRGRKRRARGRSSETTPTGRGNGSCQNADSPLDVSDDFILFSPSLLARARERAALQRSLRNNMSASVLTPPTGLEASTLNTTGVGLSAVCMRPDEQCDRLLLSSWGLPAAVLQRYRRHGVVSMFPWQAQCLSLGRVLQGQNLVYSAPTSAGKTLVAELLMLKRVLETKRKALFILPFVSLAKEKMTYLQSVFSEAGVCVEGYMGGRAAPGGFNSLDIAVCTIEKANSLLNRLIEEDSMDLLGVVVVDELHMVGDSGRGYLLELLLTKIRYIALKHNTNNGSLSEGVQIVGMSATLPNLSLLAGWLDAELYQTDYRPVPLKQRLKVGNSIYDSSLSLVRTFKPLITVKGDEDHILSLCYETVSEGHSVLLFCPSKSWCEKLSDSIARAFYNLRHTGGQNGSALQPVALDQGGVVDVLAQLRRTPAGLDPVLQRTVPWGVAFHHAGLTFDERDVLEGAFRGGVVRVLAATSTLSSGVNLPARRVIIRTPTFNGRLLDPLTYRQMAGRAGRMGVDTEGESVLVCKEAERQKGVCLLQGSLQPISSCLMKREGEGLTTSMLRAILEIIVGGVASSPQDVRLYASCTLLAAGARYDTPPTPGTAMTAGGGETGGGVREGAIEACVEWLIENEFISIQREGNERGRGGEWDERGGAGRHERYCPTHLGSATLSSSLSPPEALGIFSDLQRAMKSFVLDNDLHTLYQITPVYAEWTTIDWYQFWCLWEGLGSSNKRVAELVGVQESFLARSVSGKLIAKTDRQRRQMTIHKRFFTTLVLQDLVNELPLGTVATKYNCSRGQLQSLQQSASTYAGMVTVFCRRLGWHSMELLLSQYQTRLSFGVQRELVDLVRVSLLSATRARTLYDQGLSTVAQLAREKVTEVEKALRNAVPFKSSRRAMDETEGEAAERRSLRCVWVSGGRALTEHEAAIAIVSEARLLLQQDLALLGVTWDPGTLPTETRPNNDHDNDSPETQRDRSKSWRDGERRLNEKMEMEDGGKEGRREGERNVVEQKEVEQREKNEVERRAVEQREKNEVERKEVEQRGREKNEVERKAVEQRSPHLPSGGTSGQCFWGDSKEGWTGRGREISCTVKRRRVEEENKCGSPELYEEEEEEGRSWQAIMMMMTMMMMIPIPPPSAHRSSVTNENSLNGSSSFLFDSLYDSSLLAGLSHDSHQSEEEKEEGPVVMEMSLLSNQQRQRSGLIANQEAEEQEAVQWGESSFNLSEWGDSLLVGEHFLERRSLLRHTSGLQHEQDCGQTDRPRPDHSNGQTDVHGPEKTHDGRIEKERDGRVEKERDGGIEKERDGGIEKERDGGIEKERDGGIEKERDGRIEKERDGGIEKERDGGRGVAVCESRLFKRPASQRDGVREENRKREREEEREKRTESESSLHCSPGLQDIFDRWPSMSDQPSQHPLLQPAHTLTHTAVDKQDTEDSLTGLTGLTPLVHAEHRETEDSLTGLTGLTPLVHAEHRETEDSLTGLTGLTPLVHAEHRETEDSLTGLTGLTGLTPLVHADEDRETEGQLGEKEGERRGETGENNVRWGETGGQIGEREEGRLGGAHGDLIPPTPETVKLTTSSVQSPHATRTIHQSPLTTRTLNQPTLISHPLNHSTPTPRPIHQSAHSTRLPDQPAVSVGPQSLKPNLKTHTHSHSAPKPDTKPAPQPKTLLDSPPVPSSPPSLTDEGFTLQLSQDASLSPSSPSGGLAIIDVASDRTLFYTFIEEWRRKERYSLVPVCRTIGDGGDGGTGGRQMRGLSRCSTGSVVLTGLAVCWGETDSYYISLLPQQQSTEMSSSLAPPPLAADLPVGERVEQMRACLSKSLADGARGVVMTYDIIQVYKTLVLSYGISLEGPCEDLKVASWLLDPGSEERTLTNMVTCYCPSVLPLLDGHSPSPRLRAAIDSVLIHSTMRHLTALLEKDGLIDVFRGVEMRSQVCLALLELNGIGFSWEECDRQKHVMQTKLSSLESQAYSLAGHNFSLTSSDDVAQVLFRELRLPPGCDLSGVRGSKKTLGYSRRGTGKPFSTTKDILAKLSSLHPLPGVILEWRRISNALTTVVFPLQRERRHHPLLVMDRIHPIAQTHTATGRVSFTEPNIQNVPKDFEIQMASVVEESPPSQDGRRTGRGRSRLIRPPPPEGGVAFSVSMRHAFVPFTGGMVLAADYCQLELRVLAHLSKDRRLLQVLNGGADVFRCIAAEWKNIQLETVDDKLRQQAKQICYGIIYGMGAKSLGEQMGIEEDDAGAYIESFKDRYTGIHRFLKETVRSCVKKGFVQTLLGRRRYLPNINTNGYTRKQAERQAVNTTVQGSAADIVKLATVNIQQCLRETYPAAPLSHQHTHTESRGRAVQRHRGAFFILQLHDELIYETAEEDLIQVAQIVKREMERAVKLYVKLKAKVKVGPSWGNLQDLDI</sequence>
<feature type="compositionally biased region" description="Polar residues" evidence="8">
    <location>
        <begin position="239"/>
        <end position="254"/>
    </location>
</feature>
<dbReference type="SMART" id="SM00490">
    <property type="entry name" value="HELICc"/>
    <property type="match status" value="1"/>
</dbReference>
<dbReference type="InterPro" id="IPR011545">
    <property type="entry name" value="DEAD/DEAH_box_helicase_dom"/>
</dbReference>
<dbReference type="SUPFAM" id="SSF158702">
    <property type="entry name" value="Sec63 N-terminal domain-like"/>
    <property type="match status" value="1"/>
</dbReference>
<feature type="compositionally biased region" description="Basic and acidic residues" evidence="8">
    <location>
        <begin position="1733"/>
        <end position="1755"/>
    </location>
</feature>
<dbReference type="SUPFAM" id="SSF56672">
    <property type="entry name" value="DNA/RNA polymerases"/>
    <property type="match status" value="1"/>
</dbReference>
<feature type="compositionally biased region" description="Polar residues" evidence="8">
    <location>
        <begin position="39"/>
        <end position="52"/>
    </location>
</feature>
<evidence type="ECO:0000256" key="4">
    <source>
        <dbReference type="ARBA" id="ARBA00022741"/>
    </source>
</evidence>
<dbReference type="PROSITE" id="PS51194">
    <property type="entry name" value="HELICASE_CTER"/>
    <property type="match status" value="1"/>
</dbReference>
<keyword evidence="6" id="KW-0239">DNA-directed DNA polymerase</keyword>
<feature type="region of interest" description="Disordered" evidence="8">
    <location>
        <begin position="1467"/>
        <end position="1618"/>
    </location>
</feature>
<feature type="region of interest" description="Disordered" evidence="8">
    <location>
        <begin position="1169"/>
        <end position="1297"/>
    </location>
</feature>
<dbReference type="SMART" id="SM00487">
    <property type="entry name" value="DEXDc"/>
    <property type="match status" value="1"/>
</dbReference>
<keyword evidence="5" id="KW-0067">ATP-binding</keyword>
<dbReference type="SMART" id="SM00482">
    <property type="entry name" value="POLAc"/>
    <property type="match status" value="1"/>
</dbReference>
<accession>A0ABM3CEA8</accession>
<feature type="compositionally biased region" description="Basic and acidic residues" evidence="8">
    <location>
        <begin position="1181"/>
        <end position="1279"/>
    </location>
</feature>
<dbReference type="InterPro" id="IPR002298">
    <property type="entry name" value="DNA_polymerase_A"/>
</dbReference>
<evidence type="ECO:0000256" key="6">
    <source>
        <dbReference type="ARBA" id="ARBA00022932"/>
    </source>
</evidence>
<organism evidence="11 12">
    <name type="scientific">Salmo salar</name>
    <name type="common">Atlantic salmon</name>
    <dbReference type="NCBI Taxonomy" id="8030"/>
    <lineage>
        <taxon>Eukaryota</taxon>
        <taxon>Metazoa</taxon>
        <taxon>Chordata</taxon>
        <taxon>Craniata</taxon>
        <taxon>Vertebrata</taxon>
        <taxon>Euteleostomi</taxon>
        <taxon>Actinopterygii</taxon>
        <taxon>Neopterygii</taxon>
        <taxon>Teleostei</taxon>
        <taxon>Protacanthopterygii</taxon>
        <taxon>Salmoniformes</taxon>
        <taxon>Salmonidae</taxon>
        <taxon>Salmoninae</taxon>
        <taxon>Salmo</taxon>
    </lineage>
</organism>
<dbReference type="InterPro" id="IPR012337">
    <property type="entry name" value="RNaseH-like_sf"/>
</dbReference>
<dbReference type="InterPro" id="IPR027417">
    <property type="entry name" value="P-loop_NTPase"/>
</dbReference>
<feature type="region of interest" description="Disordered" evidence="8">
    <location>
        <begin position="153"/>
        <end position="173"/>
    </location>
</feature>